<comment type="caution">
    <text evidence="1">The sequence shown here is derived from an EMBL/GenBank/DDBJ whole genome shotgun (WGS) entry which is preliminary data.</text>
</comment>
<evidence type="ECO:0008006" key="3">
    <source>
        <dbReference type="Google" id="ProtNLM"/>
    </source>
</evidence>
<accession>A0ABD3KKU1</accession>
<dbReference type="EMBL" id="JBJKBG010000005">
    <property type="protein sequence ID" value="KAL3740395.1"/>
    <property type="molecule type" value="Genomic_DNA"/>
</dbReference>
<name>A0ABD3KKU1_EUCGL</name>
<evidence type="ECO:0000313" key="2">
    <source>
        <dbReference type="Proteomes" id="UP001634007"/>
    </source>
</evidence>
<proteinExistence type="predicted"/>
<dbReference type="Proteomes" id="UP001634007">
    <property type="component" value="Unassembled WGS sequence"/>
</dbReference>
<evidence type="ECO:0000313" key="1">
    <source>
        <dbReference type="EMBL" id="KAL3740395.1"/>
    </source>
</evidence>
<gene>
    <name evidence="1" type="ORF">ACJRO7_021644</name>
</gene>
<keyword evidence="2" id="KW-1185">Reference proteome</keyword>
<protein>
    <recommendedName>
        <fullName evidence="3">Retrotransposon gag domain-containing protein</fullName>
    </recommendedName>
</protein>
<dbReference type="AlphaFoldDB" id="A0ABD3KKU1"/>
<sequence length="129" mass="14371">MGQQAHNQAAAAVAAQVEVPQGNVVANRPIHKLVEHFLKLQPPKFTGTGDPEAMTHWIEEMEKAFELLKCSEEEKVTLAVYQLQGVASTWWRATGGEVFPEAVAPVWNAFVRAFRDKYFSSCAKQLKMA</sequence>
<reference evidence="1 2" key="1">
    <citation type="submission" date="2024-11" db="EMBL/GenBank/DDBJ databases">
        <title>Chromosome-level genome assembly of Eucalyptus globulus Labill. provides insights into its genome evolution.</title>
        <authorList>
            <person name="Li X."/>
        </authorList>
    </citation>
    <scope>NUCLEOTIDE SEQUENCE [LARGE SCALE GENOMIC DNA]</scope>
    <source>
        <strain evidence="1">CL2024</strain>
        <tissue evidence="1">Fresh tender leaves</tissue>
    </source>
</reference>
<organism evidence="1 2">
    <name type="scientific">Eucalyptus globulus</name>
    <name type="common">Tasmanian blue gum</name>
    <dbReference type="NCBI Taxonomy" id="34317"/>
    <lineage>
        <taxon>Eukaryota</taxon>
        <taxon>Viridiplantae</taxon>
        <taxon>Streptophyta</taxon>
        <taxon>Embryophyta</taxon>
        <taxon>Tracheophyta</taxon>
        <taxon>Spermatophyta</taxon>
        <taxon>Magnoliopsida</taxon>
        <taxon>eudicotyledons</taxon>
        <taxon>Gunneridae</taxon>
        <taxon>Pentapetalae</taxon>
        <taxon>rosids</taxon>
        <taxon>malvids</taxon>
        <taxon>Myrtales</taxon>
        <taxon>Myrtaceae</taxon>
        <taxon>Myrtoideae</taxon>
        <taxon>Eucalypteae</taxon>
        <taxon>Eucalyptus</taxon>
    </lineage>
</organism>